<keyword evidence="3" id="KW-1185">Reference proteome</keyword>
<evidence type="ECO:0000313" key="2">
    <source>
        <dbReference type="EMBL" id="KIO03378.1"/>
    </source>
</evidence>
<feature type="region of interest" description="Disordered" evidence="1">
    <location>
        <begin position="1"/>
        <end position="25"/>
    </location>
</feature>
<organism evidence="2 3">
    <name type="scientific">Pisolithus tinctorius Marx 270</name>
    <dbReference type="NCBI Taxonomy" id="870435"/>
    <lineage>
        <taxon>Eukaryota</taxon>
        <taxon>Fungi</taxon>
        <taxon>Dikarya</taxon>
        <taxon>Basidiomycota</taxon>
        <taxon>Agaricomycotina</taxon>
        <taxon>Agaricomycetes</taxon>
        <taxon>Agaricomycetidae</taxon>
        <taxon>Boletales</taxon>
        <taxon>Sclerodermatineae</taxon>
        <taxon>Pisolithaceae</taxon>
        <taxon>Pisolithus</taxon>
    </lineage>
</organism>
<evidence type="ECO:0000313" key="3">
    <source>
        <dbReference type="Proteomes" id="UP000054217"/>
    </source>
</evidence>
<dbReference type="Proteomes" id="UP000054217">
    <property type="component" value="Unassembled WGS sequence"/>
</dbReference>
<dbReference type="AlphaFoldDB" id="A0A0C3J2V2"/>
<gene>
    <name evidence="2" type="ORF">M404DRAFT_27034</name>
</gene>
<dbReference type="InParanoid" id="A0A0C3J2V2"/>
<evidence type="ECO:0000256" key="1">
    <source>
        <dbReference type="SAM" id="MobiDB-lite"/>
    </source>
</evidence>
<reference evidence="2 3" key="1">
    <citation type="submission" date="2014-04" db="EMBL/GenBank/DDBJ databases">
        <authorList>
            <consortium name="DOE Joint Genome Institute"/>
            <person name="Kuo A."/>
            <person name="Kohler A."/>
            <person name="Costa M.D."/>
            <person name="Nagy L.G."/>
            <person name="Floudas D."/>
            <person name="Copeland A."/>
            <person name="Barry K.W."/>
            <person name="Cichocki N."/>
            <person name="Veneault-Fourrey C."/>
            <person name="LaButti K."/>
            <person name="Lindquist E.A."/>
            <person name="Lipzen A."/>
            <person name="Lundell T."/>
            <person name="Morin E."/>
            <person name="Murat C."/>
            <person name="Sun H."/>
            <person name="Tunlid A."/>
            <person name="Henrissat B."/>
            <person name="Grigoriev I.V."/>
            <person name="Hibbett D.S."/>
            <person name="Martin F."/>
            <person name="Nordberg H.P."/>
            <person name="Cantor M.N."/>
            <person name="Hua S.X."/>
        </authorList>
    </citation>
    <scope>NUCLEOTIDE SEQUENCE [LARGE SCALE GENOMIC DNA]</scope>
    <source>
        <strain evidence="2 3">Marx 270</strain>
    </source>
</reference>
<reference evidence="3" key="2">
    <citation type="submission" date="2015-01" db="EMBL/GenBank/DDBJ databases">
        <title>Evolutionary Origins and Diversification of the Mycorrhizal Mutualists.</title>
        <authorList>
            <consortium name="DOE Joint Genome Institute"/>
            <consortium name="Mycorrhizal Genomics Consortium"/>
            <person name="Kohler A."/>
            <person name="Kuo A."/>
            <person name="Nagy L.G."/>
            <person name="Floudas D."/>
            <person name="Copeland A."/>
            <person name="Barry K.W."/>
            <person name="Cichocki N."/>
            <person name="Veneault-Fourrey C."/>
            <person name="LaButti K."/>
            <person name="Lindquist E.A."/>
            <person name="Lipzen A."/>
            <person name="Lundell T."/>
            <person name="Morin E."/>
            <person name="Murat C."/>
            <person name="Riley R."/>
            <person name="Ohm R."/>
            <person name="Sun H."/>
            <person name="Tunlid A."/>
            <person name="Henrissat B."/>
            <person name="Grigoriev I.V."/>
            <person name="Hibbett D.S."/>
            <person name="Martin F."/>
        </authorList>
    </citation>
    <scope>NUCLEOTIDE SEQUENCE [LARGE SCALE GENOMIC DNA]</scope>
    <source>
        <strain evidence="3">Marx 270</strain>
    </source>
</reference>
<proteinExistence type="predicted"/>
<accession>A0A0C3J2V2</accession>
<dbReference type="InterPro" id="IPR031755">
    <property type="entry name" value="Inhibitor_I66"/>
</dbReference>
<dbReference type="EMBL" id="KN831976">
    <property type="protein sequence ID" value="KIO03378.1"/>
    <property type="molecule type" value="Genomic_DNA"/>
</dbReference>
<dbReference type="HOGENOM" id="CLU_903501_0_0_1"/>
<dbReference type="OrthoDB" id="2699681at2759"/>
<dbReference type="Pfam" id="PF16850">
    <property type="entry name" value="Inhibitor_I66"/>
    <property type="match status" value="1"/>
</dbReference>
<dbReference type="GO" id="GO:0004867">
    <property type="term" value="F:serine-type endopeptidase inhibitor activity"/>
    <property type="evidence" value="ECO:0007669"/>
    <property type="project" value="InterPro"/>
</dbReference>
<feature type="compositionally biased region" description="Polar residues" evidence="1">
    <location>
        <begin position="11"/>
        <end position="25"/>
    </location>
</feature>
<name>A0A0C3J2V2_PISTI</name>
<protein>
    <submittedName>
        <fullName evidence="2">Uncharacterized protein</fullName>
    </submittedName>
</protein>
<dbReference type="Gene3D" id="2.80.10.50">
    <property type="match status" value="1"/>
</dbReference>
<sequence length="308" mass="35110">MSHKPIDNEEFQSTASELEVSQANNSDPVSMAEAIAKGVEAALWKVLGDGAITMPRTGWSWWSPQKQKEVDKEVEIEKATEPQGHCDLILSHDLMGSDSRASEDLEGTRSSEDKRATDYQCFPQSTYSIIIFNMMHSLRPGLYWIVSVEYKEELGLSRFSNPIYPPPPVPVVVLPPGVLPPQFIVELVENERETYLIKVQEDMIPVIRNTRGVPGPEDPQLPDPRVFAFENEPAEKWVVLHREDENIYTIERKPEYRNLAWTAPPHEEPEPLRQILLRELNVRPTDPPTFDPFQLFNFQYLGPVVPPA</sequence>